<feature type="compositionally biased region" description="Low complexity" evidence="1">
    <location>
        <begin position="16"/>
        <end position="39"/>
    </location>
</feature>
<evidence type="ECO:0000313" key="2">
    <source>
        <dbReference type="EMBL" id="JAD86760.1"/>
    </source>
</evidence>
<reference evidence="2" key="1">
    <citation type="submission" date="2014-09" db="EMBL/GenBank/DDBJ databases">
        <authorList>
            <person name="Magalhaes I.L.F."/>
            <person name="Oliveira U."/>
            <person name="Santos F.R."/>
            <person name="Vidigal T.H.D.A."/>
            <person name="Brescovit A.D."/>
            <person name="Santos A.J."/>
        </authorList>
    </citation>
    <scope>NUCLEOTIDE SEQUENCE</scope>
    <source>
        <tissue evidence="2">Shoot tissue taken approximately 20 cm above the soil surface</tissue>
    </source>
</reference>
<dbReference type="AlphaFoldDB" id="A0A0A9DM79"/>
<sequence>MPGPRAGSRRWRSRRPAVTSSRSQPASLASSPASPSCSSTSRFMKYATYFGMAFLCEALRG</sequence>
<evidence type="ECO:0000256" key="1">
    <source>
        <dbReference type="SAM" id="MobiDB-lite"/>
    </source>
</evidence>
<dbReference type="EMBL" id="GBRH01211135">
    <property type="protein sequence ID" value="JAD86760.1"/>
    <property type="molecule type" value="Transcribed_RNA"/>
</dbReference>
<accession>A0A0A9DM79</accession>
<organism evidence="2">
    <name type="scientific">Arundo donax</name>
    <name type="common">Giant reed</name>
    <name type="synonym">Donax arundinaceus</name>
    <dbReference type="NCBI Taxonomy" id="35708"/>
    <lineage>
        <taxon>Eukaryota</taxon>
        <taxon>Viridiplantae</taxon>
        <taxon>Streptophyta</taxon>
        <taxon>Embryophyta</taxon>
        <taxon>Tracheophyta</taxon>
        <taxon>Spermatophyta</taxon>
        <taxon>Magnoliopsida</taxon>
        <taxon>Liliopsida</taxon>
        <taxon>Poales</taxon>
        <taxon>Poaceae</taxon>
        <taxon>PACMAD clade</taxon>
        <taxon>Arundinoideae</taxon>
        <taxon>Arundineae</taxon>
        <taxon>Arundo</taxon>
    </lineage>
</organism>
<feature type="region of interest" description="Disordered" evidence="1">
    <location>
        <begin position="1"/>
        <end position="39"/>
    </location>
</feature>
<proteinExistence type="predicted"/>
<reference evidence="2" key="2">
    <citation type="journal article" date="2015" name="Data Brief">
        <title>Shoot transcriptome of the giant reed, Arundo donax.</title>
        <authorList>
            <person name="Barrero R.A."/>
            <person name="Guerrero F.D."/>
            <person name="Moolhuijzen P."/>
            <person name="Goolsby J.A."/>
            <person name="Tidwell J."/>
            <person name="Bellgard S.E."/>
            <person name="Bellgard M.I."/>
        </authorList>
    </citation>
    <scope>NUCLEOTIDE SEQUENCE</scope>
    <source>
        <tissue evidence="2">Shoot tissue taken approximately 20 cm above the soil surface</tissue>
    </source>
</reference>
<protein>
    <submittedName>
        <fullName evidence="2">Uncharacterized protein</fullName>
    </submittedName>
</protein>
<name>A0A0A9DM79_ARUDO</name>